<reference evidence="1 2" key="2">
    <citation type="submission" date="2017-10" db="EMBL/GenBank/DDBJ databases">
        <title>Extensive intraspecific genome diversity in a model arbuscular mycorrhizal fungus.</title>
        <authorList>
            <person name="Chen E.C.H."/>
            <person name="Morin E."/>
            <person name="Baudet D."/>
            <person name="Noel J."/>
            <person name="Ndikumana S."/>
            <person name="Charron P."/>
            <person name="St-Onge C."/>
            <person name="Giorgi J."/>
            <person name="Grigoriev I.V."/>
            <person name="Roux C."/>
            <person name="Martin F.M."/>
            <person name="Corradi N."/>
        </authorList>
    </citation>
    <scope>NUCLEOTIDE SEQUENCE [LARGE SCALE GENOMIC DNA]</scope>
    <source>
        <strain evidence="1 2">C2</strain>
    </source>
</reference>
<dbReference type="VEuPathDB" id="FungiDB:RhiirFUN_005909"/>
<dbReference type="VEuPathDB" id="FungiDB:FUN_005780"/>
<evidence type="ECO:0000313" key="1">
    <source>
        <dbReference type="EMBL" id="PKK61817.1"/>
    </source>
</evidence>
<dbReference type="Proteomes" id="UP000233469">
    <property type="component" value="Unassembled WGS sequence"/>
</dbReference>
<evidence type="ECO:0000313" key="2">
    <source>
        <dbReference type="Proteomes" id="UP000233469"/>
    </source>
</evidence>
<comment type="caution">
    <text evidence="1">The sequence shown here is derived from an EMBL/GenBank/DDBJ whole genome shotgun (WGS) entry which is preliminary data.</text>
</comment>
<proteinExistence type="predicted"/>
<name>A0A2N1MJK0_9GLOM</name>
<dbReference type="VEuPathDB" id="FungiDB:RhiirA1_392095"/>
<sequence length="159" mass="18776">MSTQSTSNFALKAFYVDTAIENWTCARIMECYRSKSEQKDRKKVLDRIKKDLEEVEESDSFDTRKKRKAREILDNWKNWTDTQKIMKRSSDVNIGRLQVKKMKNFASGSATQVVDNNTVYRMENVVKMLMSPMMTSCPLVNQSGKIYHYQRLEYDNKIF</sequence>
<reference evidence="1 2" key="1">
    <citation type="submission" date="2016-04" db="EMBL/GenBank/DDBJ databases">
        <title>Genome analyses suggest a sexual origin of heterokaryosis in a supposedly ancient asexual fungus.</title>
        <authorList>
            <person name="Ropars J."/>
            <person name="Sedzielewska K."/>
            <person name="Noel J."/>
            <person name="Charron P."/>
            <person name="Farinelli L."/>
            <person name="Marton T."/>
            <person name="Kruger M."/>
            <person name="Pelin A."/>
            <person name="Brachmann A."/>
            <person name="Corradi N."/>
        </authorList>
    </citation>
    <scope>NUCLEOTIDE SEQUENCE [LARGE SCALE GENOMIC DNA]</scope>
    <source>
        <strain evidence="1 2">C2</strain>
    </source>
</reference>
<accession>A0A2N1MJK0</accession>
<gene>
    <name evidence="1" type="ORF">RhiirC2_200303</name>
</gene>
<dbReference type="AlphaFoldDB" id="A0A2N1MJK0"/>
<organism evidence="1 2">
    <name type="scientific">Rhizophagus irregularis</name>
    <dbReference type="NCBI Taxonomy" id="588596"/>
    <lineage>
        <taxon>Eukaryota</taxon>
        <taxon>Fungi</taxon>
        <taxon>Fungi incertae sedis</taxon>
        <taxon>Mucoromycota</taxon>
        <taxon>Glomeromycotina</taxon>
        <taxon>Glomeromycetes</taxon>
        <taxon>Glomerales</taxon>
        <taxon>Glomeraceae</taxon>
        <taxon>Rhizophagus</taxon>
    </lineage>
</organism>
<protein>
    <submittedName>
        <fullName evidence="1">Uncharacterized protein</fullName>
    </submittedName>
</protein>
<dbReference type="EMBL" id="LLXL01002103">
    <property type="protein sequence ID" value="PKK61817.1"/>
    <property type="molecule type" value="Genomic_DNA"/>
</dbReference>